<proteinExistence type="predicted"/>
<name>A0A0N5A8K7_9BILA</name>
<accession>A0A0N5A8K7</accession>
<evidence type="ECO:0000313" key="2">
    <source>
        <dbReference type="Proteomes" id="UP000046393"/>
    </source>
</evidence>
<sequence length="79" mass="8621">MEEDLNGQLEADYELDVTGSTDASTDSSSKSSTTSEDSSGFVKLNYPNFKKYVLDLTTTANELTVPMPVVHYCCNLQSS</sequence>
<evidence type="ECO:0000256" key="1">
    <source>
        <dbReference type="SAM" id="MobiDB-lite"/>
    </source>
</evidence>
<feature type="compositionally biased region" description="Acidic residues" evidence="1">
    <location>
        <begin position="1"/>
        <end position="15"/>
    </location>
</feature>
<organism evidence="2 3">
    <name type="scientific">Syphacia muris</name>
    <dbReference type="NCBI Taxonomy" id="451379"/>
    <lineage>
        <taxon>Eukaryota</taxon>
        <taxon>Metazoa</taxon>
        <taxon>Ecdysozoa</taxon>
        <taxon>Nematoda</taxon>
        <taxon>Chromadorea</taxon>
        <taxon>Rhabditida</taxon>
        <taxon>Spirurina</taxon>
        <taxon>Oxyuridomorpha</taxon>
        <taxon>Oxyuroidea</taxon>
        <taxon>Oxyuridae</taxon>
        <taxon>Syphacia</taxon>
    </lineage>
</organism>
<protein>
    <submittedName>
        <fullName evidence="3">RWD domain-containing protein</fullName>
    </submittedName>
</protein>
<feature type="region of interest" description="Disordered" evidence="1">
    <location>
        <begin position="1"/>
        <end position="42"/>
    </location>
</feature>
<feature type="compositionally biased region" description="Low complexity" evidence="1">
    <location>
        <begin position="16"/>
        <end position="39"/>
    </location>
</feature>
<dbReference type="Proteomes" id="UP000046393">
    <property type="component" value="Unplaced"/>
</dbReference>
<keyword evidence="2" id="KW-1185">Reference proteome</keyword>
<dbReference type="AlphaFoldDB" id="A0A0N5A8K7"/>
<reference evidence="3" key="1">
    <citation type="submission" date="2017-02" db="UniProtKB">
        <authorList>
            <consortium name="WormBaseParasite"/>
        </authorList>
    </citation>
    <scope>IDENTIFICATION</scope>
</reference>
<dbReference type="WBParaSite" id="SMUV_0000040901-mRNA-1">
    <property type="protein sequence ID" value="SMUV_0000040901-mRNA-1"/>
    <property type="gene ID" value="SMUV_0000040901"/>
</dbReference>
<evidence type="ECO:0000313" key="3">
    <source>
        <dbReference type="WBParaSite" id="SMUV_0000040901-mRNA-1"/>
    </source>
</evidence>